<accession>B4N4H6</accession>
<proteinExistence type="inferred from homology"/>
<sequence length="148" mass="17353">MDFNNRKRVGSWDTSDHCPSKRRCLCHPNSDKPCDYEKAFWYLPSTSKQTSPFSNVKIEPDQMAESLHSEIKKLNTSKQLTEQEEMESEGYLFTFKQVELIVENTIKKSEKQLRELYEAIMASKLTEQKFVLAKFAEDQMQRFEPPSS</sequence>
<dbReference type="eggNOG" id="KOG4330">
    <property type="taxonomic scope" value="Eukaryota"/>
</dbReference>
<dbReference type="AlphaFoldDB" id="B4N4H6"/>
<comment type="subcellular location">
    <subcellularLocation>
        <location evidence="1">Nucleus</location>
    </subcellularLocation>
</comment>
<organism evidence="4 5">
    <name type="scientific">Drosophila willistoni</name>
    <name type="common">Fruit fly</name>
    <dbReference type="NCBI Taxonomy" id="7260"/>
    <lineage>
        <taxon>Eukaryota</taxon>
        <taxon>Metazoa</taxon>
        <taxon>Ecdysozoa</taxon>
        <taxon>Arthropoda</taxon>
        <taxon>Hexapoda</taxon>
        <taxon>Insecta</taxon>
        <taxon>Pterygota</taxon>
        <taxon>Neoptera</taxon>
        <taxon>Endopterygota</taxon>
        <taxon>Diptera</taxon>
        <taxon>Brachycera</taxon>
        <taxon>Muscomorpha</taxon>
        <taxon>Ephydroidea</taxon>
        <taxon>Drosophilidae</taxon>
        <taxon>Drosophila</taxon>
        <taxon>Sophophora</taxon>
    </lineage>
</organism>
<dbReference type="EMBL" id="CH964095">
    <property type="protein sequence ID" value="EDW79050.1"/>
    <property type="molecule type" value="Genomic_DNA"/>
</dbReference>
<dbReference type="InParanoid" id="B4N4H6"/>
<dbReference type="STRING" id="7260.B4N4H6"/>
<dbReference type="Proteomes" id="UP000007798">
    <property type="component" value="Unassembled WGS sequence"/>
</dbReference>
<protein>
    <submittedName>
        <fullName evidence="4">Uncharacterized protein</fullName>
    </submittedName>
</protein>
<name>B4N4H6_DROWI</name>
<gene>
    <name evidence="4" type="primary">Dwil\GK12220</name>
    <name evidence="4" type="ORF">Dwil_GK12220</name>
</gene>
<dbReference type="InterPro" id="IPR024132">
    <property type="entry name" value="Akirin"/>
</dbReference>
<evidence type="ECO:0000313" key="4">
    <source>
        <dbReference type="EMBL" id="EDW79050.1"/>
    </source>
</evidence>
<dbReference type="PhylomeDB" id="B4N4H6"/>
<comment type="similarity">
    <text evidence="2">Belongs to the akirin family.</text>
</comment>
<keyword evidence="3" id="KW-0539">Nucleus</keyword>
<dbReference type="GO" id="GO:0005634">
    <property type="term" value="C:nucleus"/>
    <property type="evidence" value="ECO:0007669"/>
    <property type="project" value="UniProtKB-SubCell"/>
</dbReference>
<dbReference type="GO" id="GO:0000785">
    <property type="term" value="C:chromatin"/>
    <property type="evidence" value="ECO:0007669"/>
    <property type="project" value="TreeGrafter"/>
</dbReference>
<dbReference type="GO" id="GO:0003712">
    <property type="term" value="F:transcription coregulator activity"/>
    <property type="evidence" value="ECO:0007669"/>
    <property type="project" value="TreeGrafter"/>
</dbReference>
<dbReference type="PANTHER" id="PTHR13293:SF6">
    <property type="entry name" value="AKIRIN-RELATED"/>
    <property type="match status" value="1"/>
</dbReference>
<evidence type="ECO:0000313" key="5">
    <source>
        <dbReference type="Proteomes" id="UP000007798"/>
    </source>
</evidence>
<dbReference type="PANTHER" id="PTHR13293">
    <property type="entry name" value="AKIRIN-RELATED"/>
    <property type="match status" value="1"/>
</dbReference>
<dbReference type="GO" id="GO:0045944">
    <property type="term" value="P:positive regulation of transcription by RNA polymerase II"/>
    <property type="evidence" value="ECO:0007669"/>
    <property type="project" value="TreeGrafter"/>
</dbReference>
<dbReference type="HOGENOM" id="CLU_119227_0_0_1"/>
<keyword evidence="5" id="KW-1185">Reference proteome</keyword>
<dbReference type="GO" id="GO:0045089">
    <property type="term" value="P:positive regulation of innate immune response"/>
    <property type="evidence" value="ECO:0007669"/>
    <property type="project" value="TreeGrafter"/>
</dbReference>
<evidence type="ECO:0000256" key="3">
    <source>
        <dbReference type="ARBA" id="ARBA00023242"/>
    </source>
</evidence>
<evidence type="ECO:0000256" key="1">
    <source>
        <dbReference type="ARBA" id="ARBA00004123"/>
    </source>
</evidence>
<evidence type="ECO:0000256" key="2">
    <source>
        <dbReference type="ARBA" id="ARBA00005625"/>
    </source>
</evidence>
<reference evidence="4 5" key="1">
    <citation type="journal article" date="2007" name="Nature">
        <title>Evolution of genes and genomes on the Drosophila phylogeny.</title>
        <authorList>
            <consortium name="Drosophila 12 Genomes Consortium"/>
            <person name="Clark A.G."/>
            <person name="Eisen M.B."/>
            <person name="Smith D.R."/>
            <person name="Bergman C.M."/>
            <person name="Oliver B."/>
            <person name="Markow T.A."/>
            <person name="Kaufman T.C."/>
            <person name="Kellis M."/>
            <person name="Gelbart W."/>
            <person name="Iyer V.N."/>
            <person name="Pollard D.A."/>
            <person name="Sackton T.B."/>
            <person name="Larracuente A.M."/>
            <person name="Singh N.D."/>
            <person name="Abad J.P."/>
            <person name="Abt D.N."/>
            <person name="Adryan B."/>
            <person name="Aguade M."/>
            <person name="Akashi H."/>
            <person name="Anderson W.W."/>
            <person name="Aquadro C.F."/>
            <person name="Ardell D.H."/>
            <person name="Arguello R."/>
            <person name="Artieri C.G."/>
            <person name="Barbash D.A."/>
            <person name="Barker D."/>
            <person name="Barsanti P."/>
            <person name="Batterham P."/>
            <person name="Batzoglou S."/>
            <person name="Begun D."/>
            <person name="Bhutkar A."/>
            <person name="Blanco E."/>
            <person name="Bosak S.A."/>
            <person name="Bradley R.K."/>
            <person name="Brand A.D."/>
            <person name="Brent M.R."/>
            <person name="Brooks A.N."/>
            <person name="Brown R.H."/>
            <person name="Butlin R.K."/>
            <person name="Caggese C."/>
            <person name="Calvi B.R."/>
            <person name="Bernardo de Carvalho A."/>
            <person name="Caspi A."/>
            <person name="Castrezana S."/>
            <person name="Celniker S.E."/>
            <person name="Chang J.L."/>
            <person name="Chapple C."/>
            <person name="Chatterji S."/>
            <person name="Chinwalla A."/>
            <person name="Civetta A."/>
            <person name="Clifton S.W."/>
            <person name="Comeron J.M."/>
            <person name="Costello J.C."/>
            <person name="Coyne J.A."/>
            <person name="Daub J."/>
            <person name="David R.G."/>
            <person name="Delcher A.L."/>
            <person name="Delehaunty K."/>
            <person name="Do C.B."/>
            <person name="Ebling H."/>
            <person name="Edwards K."/>
            <person name="Eickbush T."/>
            <person name="Evans J.D."/>
            <person name="Filipski A."/>
            <person name="Findeiss S."/>
            <person name="Freyhult E."/>
            <person name="Fulton L."/>
            <person name="Fulton R."/>
            <person name="Garcia A.C."/>
            <person name="Gardiner A."/>
            <person name="Garfield D.A."/>
            <person name="Garvin B.E."/>
            <person name="Gibson G."/>
            <person name="Gilbert D."/>
            <person name="Gnerre S."/>
            <person name="Godfrey J."/>
            <person name="Good R."/>
            <person name="Gotea V."/>
            <person name="Gravely B."/>
            <person name="Greenberg A.J."/>
            <person name="Griffiths-Jones S."/>
            <person name="Gross S."/>
            <person name="Guigo R."/>
            <person name="Gustafson E.A."/>
            <person name="Haerty W."/>
            <person name="Hahn M.W."/>
            <person name="Halligan D.L."/>
            <person name="Halpern A.L."/>
            <person name="Halter G.M."/>
            <person name="Han M.V."/>
            <person name="Heger A."/>
            <person name="Hillier L."/>
            <person name="Hinrichs A.S."/>
            <person name="Holmes I."/>
            <person name="Hoskins R.A."/>
            <person name="Hubisz M.J."/>
            <person name="Hultmark D."/>
            <person name="Huntley M.A."/>
            <person name="Jaffe D.B."/>
            <person name="Jagadeeshan S."/>
            <person name="Jeck W.R."/>
            <person name="Johnson J."/>
            <person name="Jones C.D."/>
            <person name="Jordan W.C."/>
            <person name="Karpen G.H."/>
            <person name="Kataoka E."/>
            <person name="Keightley P.D."/>
            <person name="Kheradpour P."/>
            <person name="Kirkness E.F."/>
            <person name="Koerich L.B."/>
            <person name="Kristiansen K."/>
            <person name="Kudrna D."/>
            <person name="Kulathinal R.J."/>
            <person name="Kumar S."/>
            <person name="Kwok R."/>
            <person name="Lander E."/>
            <person name="Langley C.H."/>
            <person name="Lapoint R."/>
            <person name="Lazzaro B.P."/>
            <person name="Lee S.J."/>
            <person name="Levesque L."/>
            <person name="Li R."/>
            <person name="Lin C.F."/>
            <person name="Lin M.F."/>
            <person name="Lindblad-Toh K."/>
            <person name="Llopart A."/>
            <person name="Long M."/>
            <person name="Low L."/>
            <person name="Lozovsky E."/>
            <person name="Lu J."/>
            <person name="Luo M."/>
            <person name="Machado C.A."/>
            <person name="Makalowski W."/>
            <person name="Marzo M."/>
            <person name="Matsuda M."/>
            <person name="Matzkin L."/>
            <person name="McAllister B."/>
            <person name="McBride C.S."/>
            <person name="McKernan B."/>
            <person name="McKernan K."/>
            <person name="Mendez-Lago M."/>
            <person name="Minx P."/>
            <person name="Mollenhauer M.U."/>
            <person name="Montooth K."/>
            <person name="Mount S.M."/>
            <person name="Mu X."/>
            <person name="Myers E."/>
            <person name="Negre B."/>
            <person name="Newfeld S."/>
            <person name="Nielsen R."/>
            <person name="Noor M.A."/>
            <person name="O'Grady P."/>
            <person name="Pachter L."/>
            <person name="Papaceit M."/>
            <person name="Parisi M.J."/>
            <person name="Parisi M."/>
            <person name="Parts L."/>
            <person name="Pedersen J.S."/>
            <person name="Pesole G."/>
            <person name="Phillippy A.M."/>
            <person name="Ponting C.P."/>
            <person name="Pop M."/>
            <person name="Porcelli D."/>
            <person name="Powell J.R."/>
            <person name="Prohaska S."/>
            <person name="Pruitt K."/>
            <person name="Puig M."/>
            <person name="Quesneville H."/>
            <person name="Ram K.R."/>
            <person name="Rand D."/>
            <person name="Rasmussen M.D."/>
            <person name="Reed L.K."/>
            <person name="Reenan R."/>
            <person name="Reily A."/>
            <person name="Remington K.A."/>
            <person name="Rieger T.T."/>
            <person name="Ritchie M.G."/>
            <person name="Robin C."/>
            <person name="Rogers Y.H."/>
            <person name="Rohde C."/>
            <person name="Rozas J."/>
            <person name="Rubenfield M.J."/>
            <person name="Ruiz A."/>
            <person name="Russo S."/>
            <person name="Salzberg S.L."/>
            <person name="Sanchez-Gracia A."/>
            <person name="Saranga D.J."/>
            <person name="Sato H."/>
            <person name="Schaeffer S.W."/>
            <person name="Schatz M.C."/>
            <person name="Schlenke T."/>
            <person name="Schwartz R."/>
            <person name="Segarra C."/>
            <person name="Singh R.S."/>
            <person name="Sirot L."/>
            <person name="Sirota M."/>
            <person name="Sisneros N.B."/>
            <person name="Smith C.D."/>
            <person name="Smith T.F."/>
            <person name="Spieth J."/>
            <person name="Stage D.E."/>
            <person name="Stark A."/>
            <person name="Stephan W."/>
            <person name="Strausberg R.L."/>
            <person name="Strempel S."/>
            <person name="Sturgill D."/>
            <person name="Sutton G."/>
            <person name="Sutton G.G."/>
            <person name="Tao W."/>
            <person name="Teichmann S."/>
            <person name="Tobari Y.N."/>
            <person name="Tomimura Y."/>
            <person name="Tsolas J.M."/>
            <person name="Valente V.L."/>
            <person name="Venter E."/>
            <person name="Venter J.C."/>
            <person name="Vicario S."/>
            <person name="Vieira F.G."/>
            <person name="Vilella A.J."/>
            <person name="Villasante A."/>
            <person name="Walenz B."/>
            <person name="Wang J."/>
            <person name="Wasserman M."/>
            <person name="Watts T."/>
            <person name="Wilson D."/>
            <person name="Wilson R.K."/>
            <person name="Wing R.A."/>
            <person name="Wolfner M.F."/>
            <person name="Wong A."/>
            <person name="Wong G.K."/>
            <person name="Wu C.I."/>
            <person name="Wu G."/>
            <person name="Yamamoto D."/>
            <person name="Yang H.P."/>
            <person name="Yang S.P."/>
            <person name="Yorke J.A."/>
            <person name="Yoshida K."/>
            <person name="Zdobnov E."/>
            <person name="Zhang P."/>
            <person name="Zhang Y."/>
            <person name="Zimin A.V."/>
            <person name="Baldwin J."/>
            <person name="Abdouelleil A."/>
            <person name="Abdulkadir J."/>
            <person name="Abebe A."/>
            <person name="Abera B."/>
            <person name="Abreu J."/>
            <person name="Acer S.C."/>
            <person name="Aftuck L."/>
            <person name="Alexander A."/>
            <person name="An P."/>
            <person name="Anderson E."/>
            <person name="Anderson S."/>
            <person name="Arachi H."/>
            <person name="Azer M."/>
            <person name="Bachantsang P."/>
            <person name="Barry A."/>
            <person name="Bayul T."/>
            <person name="Berlin A."/>
            <person name="Bessette D."/>
            <person name="Bloom T."/>
            <person name="Blye J."/>
            <person name="Boguslavskiy L."/>
            <person name="Bonnet C."/>
            <person name="Boukhgalter B."/>
            <person name="Bourzgui I."/>
            <person name="Brown A."/>
            <person name="Cahill P."/>
            <person name="Channer S."/>
            <person name="Cheshatsang Y."/>
            <person name="Chuda L."/>
            <person name="Citroen M."/>
            <person name="Collymore A."/>
            <person name="Cooke P."/>
            <person name="Costello M."/>
            <person name="D'Aco K."/>
            <person name="Daza R."/>
            <person name="De Haan G."/>
            <person name="DeGray S."/>
            <person name="DeMaso C."/>
            <person name="Dhargay N."/>
            <person name="Dooley K."/>
            <person name="Dooley E."/>
            <person name="Doricent M."/>
            <person name="Dorje P."/>
            <person name="Dorjee K."/>
            <person name="Dupes A."/>
            <person name="Elong R."/>
            <person name="Falk J."/>
            <person name="Farina A."/>
            <person name="Faro S."/>
            <person name="Ferguson D."/>
            <person name="Fisher S."/>
            <person name="Foley C.D."/>
            <person name="Franke A."/>
            <person name="Friedrich D."/>
            <person name="Gadbois L."/>
            <person name="Gearin G."/>
            <person name="Gearin C.R."/>
            <person name="Giannoukos G."/>
            <person name="Goode T."/>
            <person name="Graham J."/>
            <person name="Grandbois E."/>
            <person name="Grewal S."/>
            <person name="Gyaltsen K."/>
            <person name="Hafez N."/>
            <person name="Hagos B."/>
            <person name="Hall J."/>
            <person name="Henson C."/>
            <person name="Hollinger A."/>
            <person name="Honan T."/>
            <person name="Huard M.D."/>
            <person name="Hughes L."/>
            <person name="Hurhula B."/>
            <person name="Husby M.E."/>
            <person name="Kamat A."/>
            <person name="Kanga B."/>
            <person name="Kashin S."/>
            <person name="Khazanovich D."/>
            <person name="Kisner P."/>
            <person name="Lance K."/>
            <person name="Lara M."/>
            <person name="Lee W."/>
            <person name="Lennon N."/>
            <person name="Letendre F."/>
            <person name="LeVine R."/>
            <person name="Lipovsky A."/>
            <person name="Liu X."/>
            <person name="Liu J."/>
            <person name="Liu S."/>
            <person name="Lokyitsang T."/>
            <person name="Lokyitsang Y."/>
            <person name="Lubonja R."/>
            <person name="Lui A."/>
            <person name="MacDonald P."/>
            <person name="Magnisalis V."/>
            <person name="Maru K."/>
            <person name="Matthews C."/>
            <person name="McCusker W."/>
            <person name="McDonough S."/>
            <person name="Mehta T."/>
            <person name="Meldrim J."/>
            <person name="Meneus L."/>
            <person name="Mihai O."/>
            <person name="Mihalev A."/>
            <person name="Mihova T."/>
            <person name="Mittelman R."/>
            <person name="Mlenga V."/>
            <person name="Montmayeur A."/>
            <person name="Mulrain L."/>
            <person name="Navidi A."/>
            <person name="Naylor J."/>
            <person name="Negash T."/>
            <person name="Nguyen T."/>
            <person name="Nguyen N."/>
            <person name="Nicol R."/>
            <person name="Norbu C."/>
            <person name="Norbu N."/>
            <person name="Novod N."/>
            <person name="O'Neill B."/>
            <person name="Osman S."/>
            <person name="Markiewicz E."/>
            <person name="Oyono O.L."/>
            <person name="Patti C."/>
            <person name="Phunkhang P."/>
            <person name="Pierre F."/>
            <person name="Priest M."/>
            <person name="Raghuraman S."/>
            <person name="Rege F."/>
            <person name="Reyes R."/>
            <person name="Rise C."/>
            <person name="Rogov P."/>
            <person name="Ross K."/>
            <person name="Ryan E."/>
            <person name="Settipalli S."/>
            <person name="Shea T."/>
            <person name="Sherpa N."/>
            <person name="Shi L."/>
            <person name="Shih D."/>
            <person name="Sparrow T."/>
            <person name="Spaulding J."/>
            <person name="Stalker J."/>
            <person name="Stange-Thomann N."/>
            <person name="Stavropoulos S."/>
            <person name="Stone C."/>
            <person name="Strader C."/>
            <person name="Tesfaye S."/>
            <person name="Thomson T."/>
            <person name="Thoulutsang Y."/>
            <person name="Thoulutsang D."/>
            <person name="Topham K."/>
            <person name="Topping I."/>
            <person name="Tsamla T."/>
            <person name="Vassiliev H."/>
            <person name="Vo A."/>
            <person name="Wangchuk T."/>
            <person name="Wangdi T."/>
            <person name="Weiand M."/>
            <person name="Wilkinson J."/>
            <person name="Wilson A."/>
            <person name="Yadav S."/>
            <person name="Young G."/>
            <person name="Yu Q."/>
            <person name="Zembek L."/>
            <person name="Zhong D."/>
            <person name="Zimmer A."/>
            <person name="Zwirko Z."/>
            <person name="Jaffe D.B."/>
            <person name="Alvarez P."/>
            <person name="Brockman W."/>
            <person name="Butler J."/>
            <person name="Chin C."/>
            <person name="Gnerre S."/>
            <person name="Grabherr M."/>
            <person name="Kleber M."/>
            <person name="Mauceli E."/>
            <person name="MacCallum I."/>
        </authorList>
    </citation>
    <scope>NUCLEOTIDE SEQUENCE [LARGE SCALE GENOMIC DNA]</scope>
    <source>
        <strain evidence="5">Tucson 14030-0811.24</strain>
    </source>
</reference>